<evidence type="ECO:0000256" key="12">
    <source>
        <dbReference type="ARBA" id="ARBA00023180"/>
    </source>
</evidence>
<dbReference type="Pfam" id="PF07714">
    <property type="entry name" value="PK_Tyr_Ser-Thr"/>
    <property type="match status" value="1"/>
</dbReference>
<comment type="similarity">
    <text evidence="15">Belongs to the adenylyl cyclase class-4/guanylyl cyclase family.</text>
</comment>
<dbReference type="PANTHER" id="PTHR11920">
    <property type="entry name" value="GUANYLYL CYCLASE"/>
    <property type="match status" value="1"/>
</dbReference>
<keyword evidence="10 18" id="KW-0472">Membrane</keyword>
<gene>
    <name evidence="22" type="ORF">BOX15_Mlig029578g2</name>
</gene>
<evidence type="ECO:0000256" key="18">
    <source>
        <dbReference type="SAM" id="Phobius"/>
    </source>
</evidence>
<dbReference type="SUPFAM" id="SSF56112">
    <property type="entry name" value="Protein kinase-like (PK-like)"/>
    <property type="match status" value="1"/>
</dbReference>
<dbReference type="SMART" id="SM00044">
    <property type="entry name" value="CYCc"/>
    <property type="match status" value="1"/>
</dbReference>
<keyword evidence="9" id="KW-0342">GTP-binding</keyword>
<dbReference type="InterPro" id="IPR001245">
    <property type="entry name" value="Ser-Thr/Tyr_kinase_cat_dom"/>
</dbReference>
<sequence length="1161" mass="129239">DRLNVAMRLRILLLLLLLAASSSAASSGSNEICAEVPLRLLLVAPRNPRYYVSLPGLLPAYNLAWNRVRSRYPGHPVLAHAHTSVIYEDAKWYDFADDHRAVSEATDTVDPYYLSYRMSQYFYNVSSGRQCIHAIFGPTIDYSVTQLMPFAFHTGRIPMLTVGALDEAFADKSETTLVRLTPLQTRDIVDIIGVFMRSNGWRRVTVIYQRPQRLPASDIPASLSVGKSIAAWCTGRQLKLDGVECVFELAGVLQPSEILLSRVGDSKSFVVLCADPDTVRDIMIKAYEHGFINGEYVFFNIDLFSSEQLTARPWHRSSDTDSNNQAAAIAYRTLLTVTLRRAAGDRYAEFSRRVRERAKADYGLADYPDGQVNSFVGAIHDAVLLYALAVNDTLAEFGPAGLSNGTLVTERMRNRTFAGITGRVSMNDNADRDADYSLLDMDPATLNFTVVANYHGGEKRYVPVKDKRIDWYNRNNRPPPDVPECGFRNSKCSKDLSQVAKYAVAVLLVLICVLAVLVLLIYRRLRLESELQTMNWRISWSELVPPGDRLAALAAAAEAADVEALSTGGGGGAFTAASRRRRRHNQCDNNDGHCGGGVCCPEDLEAVSLVSQDTIAGVPISRVPAAQLFTRTAYYKGSLVALKQLPARSKRLELNHKLLLEVKRVKDLASDNIVRFIGACLDPPNEYLVTEYCPKGSLQDILENDNIRLDWMFKFSLMLDICRGMIYLHQSFGPHGNLKSSNCLVDSRFSLKIADFGLRSLRGGREQKEKEADTYAAFRSKLWTAPELLRIAASDSNFDGTKEGDVYSFGIIAQETMYRKGVFYLADGEDCVEPQELVSRIRSPPEPQQQPLRPSLSLEELPPGLDGDRAHALLSLVGSCWREEPSTRPTFNSVKSRVGRLNKEAAGSGNILDNLLQRMELYSNNLETLVAKRTDQYLEEKKKAENLLYCMLPKSVATTLMRGESVAAEWFDSVTIYFSDICGFTALSSESTPMEVVTLLNDLYTLFDCIIERYDCYKVETIGDAYMVVSGLPVRNGINHAREIARMALNFLEHISTFRIRHKPEEKLKLRIGINSGPVCAGVVGLKMPRYCLFGDTVNTASRMESNGLPLKIHISASTFTILQSLGGFVTTVRGEVEMKGKGRQLTYWLHGEGDSIVDPP</sequence>
<keyword evidence="5 18" id="KW-0812">Transmembrane</keyword>
<dbReference type="PROSITE" id="PS50011">
    <property type="entry name" value="PROTEIN_KINASE_DOM"/>
    <property type="match status" value="1"/>
</dbReference>
<evidence type="ECO:0000256" key="6">
    <source>
        <dbReference type="ARBA" id="ARBA00022729"/>
    </source>
</evidence>
<accession>A0A267H3P2</accession>
<evidence type="ECO:0000256" key="7">
    <source>
        <dbReference type="ARBA" id="ARBA00022741"/>
    </source>
</evidence>
<dbReference type="InterPro" id="IPR011009">
    <property type="entry name" value="Kinase-like_dom_sf"/>
</dbReference>
<dbReference type="GO" id="GO:0005524">
    <property type="term" value="F:ATP binding"/>
    <property type="evidence" value="ECO:0007669"/>
    <property type="project" value="InterPro"/>
</dbReference>
<dbReference type="Proteomes" id="UP000215902">
    <property type="component" value="Unassembled WGS sequence"/>
</dbReference>
<comment type="catalytic activity">
    <reaction evidence="1 16">
        <text>GTP = 3',5'-cyclic GMP + diphosphate</text>
        <dbReference type="Rhea" id="RHEA:13665"/>
        <dbReference type="ChEBI" id="CHEBI:33019"/>
        <dbReference type="ChEBI" id="CHEBI:37565"/>
        <dbReference type="ChEBI" id="CHEBI:57746"/>
        <dbReference type="EC" id="4.6.1.2"/>
    </reaction>
</comment>
<keyword evidence="14 16" id="KW-0141">cGMP biosynthesis</keyword>
<feature type="transmembrane region" description="Helical" evidence="18">
    <location>
        <begin position="502"/>
        <end position="522"/>
    </location>
</feature>
<dbReference type="CDD" id="cd07302">
    <property type="entry name" value="CHD"/>
    <property type="match status" value="1"/>
</dbReference>
<dbReference type="InterPro" id="IPR001170">
    <property type="entry name" value="ANPR/GUC"/>
</dbReference>
<keyword evidence="11" id="KW-0675">Receptor</keyword>
<evidence type="ECO:0000256" key="15">
    <source>
        <dbReference type="RuleBase" id="RU000405"/>
    </source>
</evidence>
<keyword evidence="13 15" id="KW-0456">Lyase</keyword>
<dbReference type="GO" id="GO:0005525">
    <property type="term" value="F:GTP binding"/>
    <property type="evidence" value="ECO:0007669"/>
    <property type="project" value="UniProtKB-KW"/>
</dbReference>
<dbReference type="GO" id="GO:0004383">
    <property type="term" value="F:guanylate cyclase activity"/>
    <property type="evidence" value="ECO:0007669"/>
    <property type="project" value="UniProtKB-EC"/>
</dbReference>
<feature type="non-terminal residue" evidence="22">
    <location>
        <position position="1"/>
    </location>
</feature>
<dbReference type="Gene3D" id="1.10.510.10">
    <property type="entry name" value="Transferase(Phosphotransferase) domain 1"/>
    <property type="match status" value="1"/>
</dbReference>
<evidence type="ECO:0000256" key="10">
    <source>
        <dbReference type="ARBA" id="ARBA00023136"/>
    </source>
</evidence>
<evidence type="ECO:0000256" key="8">
    <source>
        <dbReference type="ARBA" id="ARBA00022989"/>
    </source>
</evidence>
<feature type="region of interest" description="Disordered" evidence="17">
    <location>
        <begin position="840"/>
        <end position="860"/>
    </location>
</feature>
<feature type="compositionally biased region" description="Low complexity" evidence="17">
    <location>
        <begin position="851"/>
        <end position="860"/>
    </location>
</feature>
<dbReference type="Gene3D" id="6.10.250.780">
    <property type="match status" value="1"/>
</dbReference>
<evidence type="ECO:0000256" key="4">
    <source>
        <dbReference type="ARBA" id="ARBA00022475"/>
    </source>
</evidence>
<dbReference type="Gene3D" id="3.40.50.2300">
    <property type="match status" value="2"/>
</dbReference>
<dbReference type="EC" id="4.6.1.2" evidence="3 16"/>
<dbReference type="PROSITE" id="PS50125">
    <property type="entry name" value="GUANYLATE_CYCLASE_2"/>
    <property type="match status" value="1"/>
</dbReference>
<dbReference type="CDD" id="cd06373">
    <property type="entry name" value="PBP1_NPR-like"/>
    <property type="match status" value="1"/>
</dbReference>
<dbReference type="InterPro" id="IPR028082">
    <property type="entry name" value="Peripla_BP_I"/>
</dbReference>
<dbReference type="GO" id="GO:0001653">
    <property type="term" value="F:peptide receptor activity"/>
    <property type="evidence" value="ECO:0007669"/>
    <property type="project" value="TreeGrafter"/>
</dbReference>
<dbReference type="GO" id="GO:0035556">
    <property type="term" value="P:intracellular signal transduction"/>
    <property type="evidence" value="ECO:0007669"/>
    <property type="project" value="InterPro"/>
</dbReference>
<dbReference type="SUPFAM" id="SSF55073">
    <property type="entry name" value="Nucleotide cyclase"/>
    <property type="match status" value="1"/>
</dbReference>
<evidence type="ECO:0000256" key="13">
    <source>
        <dbReference type="ARBA" id="ARBA00023239"/>
    </source>
</evidence>
<evidence type="ECO:0000256" key="2">
    <source>
        <dbReference type="ARBA" id="ARBA00004251"/>
    </source>
</evidence>
<organism evidence="22 23">
    <name type="scientific">Macrostomum lignano</name>
    <dbReference type="NCBI Taxonomy" id="282301"/>
    <lineage>
        <taxon>Eukaryota</taxon>
        <taxon>Metazoa</taxon>
        <taxon>Spiralia</taxon>
        <taxon>Lophotrochozoa</taxon>
        <taxon>Platyhelminthes</taxon>
        <taxon>Rhabditophora</taxon>
        <taxon>Macrostomorpha</taxon>
        <taxon>Macrostomida</taxon>
        <taxon>Macrostomidae</taxon>
        <taxon>Macrostomum</taxon>
    </lineage>
</organism>
<dbReference type="STRING" id="282301.A0A267H3P2"/>
<dbReference type="InterPro" id="IPR050401">
    <property type="entry name" value="Cyclic_nucleotide_synthase"/>
</dbReference>
<name>A0A267H3P2_9PLAT</name>
<keyword evidence="7" id="KW-0547">Nucleotide-binding</keyword>
<evidence type="ECO:0000256" key="5">
    <source>
        <dbReference type="ARBA" id="ARBA00022692"/>
    </source>
</evidence>
<evidence type="ECO:0000313" key="22">
    <source>
        <dbReference type="EMBL" id="PAA92895.1"/>
    </source>
</evidence>
<evidence type="ECO:0000256" key="1">
    <source>
        <dbReference type="ARBA" id="ARBA00001436"/>
    </source>
</evidence>
<dbReference type="Gene3D" id="3.30.70.1230">
    <property type="entry name" value="Nucleotide cyclase"/>
    <property type="match status" value="1"/>
</dbReference>
<evidence type="ECO:0000259" key="20">
    <source>
        <dbReference type="PROSITE" id="PS50011"/>
    </source>
</evidence>
<dbReference type="InterPro" id="IPR001828">
    <property type="entry name" value="ANF_lig-bd_rcpt"/>
</dbReference>
<dbReference type="GO" id="GO:0004016">
    <property type="term" value="F:adenylate cyclase activity"/>
    <property type="evidence" value="ECO:0007669"/>
    <property type="project" value="TreeGrafter"/>
</dbReference>
<keyword evidence="23" id="KW-1185">Reference proteome</keyword>
<evidence type="ECO:0000259" key="21">
    <source>
        <dbReference type="PROSITE" id="PS50125"/>
    </source>
</evidence>
<feature type="domain" description="Protein kinase" evidence="20">
    <location>
        <begin position="559"/>
        <end position="901"/>
    </location>
</feature>
<feature type="domain" description="Guanylate cyclase" evidence="21">
    <location>
        <begin position="975"/>
        <end position="1105"/>
    </location>
</feature>
<protein>
    <recommendedName>
        <fullName evidence="3 16">Guanylate cyclase</fullName>
        <ecNumber evidence="3 16">4.6.1.2</ecNumber>
    </recommendedName>
</protein>
<dbReference type="InterPro" id="IPR018297">
    <property type="entry name" value="A/G_cyclase_CS"/>
</dbReference>
<dbReference type="GO" id="GO:0007168">
    <property type="term" value="P:receptor guanylyl cyclase signaling pathway"/>
    <property type="evidence" value="ECO:0007669"/>
    <property type="project" value="TreeGrafter"/>
</dbReference>
<dbReference type="PANTHER" id="PTHR11920:SF494">
    <property type="entry name" value="ATRIAL NATRIURETIC PEPTIDE RECEPTOR 2"/>
    <property type="match status" value="1"/>
</dbReference>
<comment type="subcellular location">
    <subcellularLocation>
        <location evidence="2">Cell membrane</location>
        <topology evidence="2">Single-pass type I membrane protein</topology>
    </subcellularLocation>
</comment>
<keyword evidence="4" id="KW-1003">Cell membrane</keyword>
<dbReference type="GO" id="GO:0005886">
    <property type="term" value="C:plasma membrane"/>
    <property type="evidence" value="ECO:0007669"/>
    <property type="project" value="UniProtKB-SubCell"/>
</dbReference>
<proteinExistence type="inferred from homology"/>
<evidence type="ECO:0000256" key="19">
    <source>
        <dbReference type="SAM" id="SignalP"/>
    </source>
</evidence>
<evidence type="ECO:0000256" key="16">
    <source>
        <dbReference type="RuleBase" id="RU003431"/>
    </source>
</evidence>
<evidence type="ECO:0000256" key="11">
    <source>
        <dbReference type="ARBA" id="ARBA00023170"/>
    </source>
</evidence>
<evidence type="ECO:0000256" key="17">
    <source>
        <dbReference type="SAM" id="MobiDB-lite"/>
    </source>
</evidence>
<evidence type="ECO:0000256" key="14">
    <source>
        <dbReference type="ARBA" id="ARBA00023293"/>
    </source>
</evidence>
<reference evidence="22 23" key="1">
    <citation type="submission" date="2017-06" db="EMBL/GenBank/DDBJ databases">
        <title>A platform for efficient transgenesis in Macrostomum lignano, a flatworm model organism for stem cell research.</title>
        <authorList>
            <person name="Berezikov E."/>
        </authorList>
    </citation>
    <scope>NUCLEOTIDE SEQUENCE [LARGE SCALE GENOMIC DNA]</scope>
    <source>
        <strain evidence="22">DV1</strain>
        <tissue evidence="22">Whole organism</tissue>
    </source>
</reference>
<keyword evidence="6 19" id="KW-0732">Signal</keyword>
<dbReference type="OrthoDB" id="1890790at2759"/>
<dbReference type="InterPro" id="IPR001054">
    <property type="entry name" value="A/G_cyclase"/>
</dbReference>
<feature type="signal peptide" evidence="19">
    <location>
        <begin position="1"/>
        <end position="24"/>
    </location>
</feature>
<dbReference type="PRINTS" id="PR00255">
    <property type="entry name" value="NATPEPTIDER"/>
</dbReference>
<dbReference type="Pfam" id="PF00211">
    <property type="entry name" value="Guanylate_cyc"/>
    <property type="match status" value="1"/>
</dbReference>
<feature type="chain" id="PRO_5012944339" description="Guanylate cyclase" evidence="19">
    <location>
        <begin position="25"/>
        <end position="1161"/>
    </location>
</feature>
<dbReference type="SUPFAM" id="SSF53822">
    <property type="entry name" value="Periplasmic binding protein-like I"/>
    <property type="match status" value="1"/>
</dbReference>
<dbReference type="GO" id="GO:0004672">
    <property type="term" value="F:protein kinase activity"/>
    <property type="evidence" value="ECO:0007669"/>
    <property type="project" value="InterPro"/>
</dbReference>
<dbReference type="InterPro" id="IPR029787">
    <property type="entry name" value="Nucleotide_cyclase"/>
</dbReference>
<dbReference type="InterPro" id="IPR000719">
    <property type="entry name" value="Prot_kinase_dom"/>
</dbReference>
<keyword evidence="8 18" id="KW-1133">Transmembrane helix</keyword>
<evidence type="ECO:0000313" key="23">
    <source>
        <dbReference type="Proteomes" id="UP000215902"/>
    </source>
</evidence>
<dbReference type="FunFam" id="3.30.70.1230:FF:000004">
    <property type="entry name" value="Guanylate cyclase"/>
    <property type="match status" value="1"/>
</dbReference>
<comment type="caution">
    <text evidence="22">The sequence shown here is derived from an EMBL/GenBank/DDBJ whole genome shotgun (WGS) entry which is preliminary data.</text>
</comment>
<evidence type="ECO:0000256" key="9">
    <source>
        <dbReference type="ARBA" id="ARBA00023134"/>
    </source>
</evidence>
<keyword evidence="12" id="KW-0325">Glycoprotein</keyword>
<evidence type="ECO:0000256" key="3">
    <source>
        <dbReference type="ARBA" id="ARBA00012202"/>
    </source>
</evidence>
<dbReference type="AlphaFoldDB" id="A0A267H3P2"/>
<dbReference type="Pfam" id="PF01094">
    <property type="entry name" value="ANF_receptor"/>
    <property type="match status" value="1"/>
</dbReference>
<dbReference type="EMBL" id="NIVC01000037">
    <property type="protein sequence ID" value="PAA92895.1"/>
    <property type="molecule type" value="Genomic_DNA"/>
</dbReference>
<dbReference type="PROSITE" id="PS00452">
    <property type="entry name" value="GUANYLATE_CYCLASE_1"/>
    <property type="match status" value="1"/>
</dbReference>